<protein>
    <submittedName>
        <fullName evidence="2">HD-GYP domain-containing protein (C-di-GMP phosphodiesterase class II)</fullName>
    </submittedName>
</protein>
<feature type="domain" description="HD-GYP" evidence="1">
    <location>
        <begin position="120"/>
        <end position="316"/>
    </location>
</feature>
<proteinExistence type="predicted"/>
<dbReference type="Proteomes" id="UP001314903">
    <property type="component" value="Unassembled WGS sequence"/>
</dbReference>
<reference evidence="2 3" key="1">
    <citation type="submission" date="2021-03" db="EMBL/GenBank/DDBJ databases">
        <title>Genomic Encyclopedia of Type Strains, Phase IV (KMG-IV): sequencing the most valuable type-strain genomes for metagenomic binning, comparative biology and taxonomic classification.</title>
        <authorList>
            <person name="Goeker M."/>
        </authorList>
    </citation>
    <scope>NUCLEOTIDE SEQUENCE [LARGE SCALE GENOMIC DNA]</scope>
    <source>
        <strain evidence="2 3">DSM 27512</strain>
    </source>
</reference>
<comment type="caution">
    <text evidence="2">The sequence shown here is derived from an EMBL/GenBank/DDBJ whole genome shotgun (WGS) entry which is preliminary data.</text>
</comment>
<sequence length="360" mass="40865">MRISIDEIVAGMIVDEDIYSDQGNMIVGRGFSISNVIIFKNLMKKQGIDKVKILYLQEPTVVKADEPKAKASPIDKVIEKEIDDFKKEFESAVNKIQDQIFSESSDTQTLRAILDETLNLKKGRHINVFQLMQKVKNQENETFAHCYSVSLSAYAIGKWIGLDDETLTDLTISAILSDIGKASVPQSIIMKKGKLSEDEYIQTKKHVFHSLDMLSSYDLEDTIKDGILYHHERIDGSGYPNGLKGDEIPLFSKIIAIADVFVALTSARPYREKLTPFDAIIIMEREFMDKLDIRILTEFFKRVGNSYIGNPVRLTDEREGEIIFMTSKNLSKPVIKLFDTDDIIDLSAAQYKDLSIKEFI</sequence>
<dbReference type="EMBL" id="JAGGLI010000010">
    <property type="protein sequence ID" value="MBP2027339.1"/>
    <property type="molecule type" value="Genomic_DNA"/>
</dbReference>
<dbReference type="PANTHER" id="PTHR43155">
    <property type="entry name" value="CYCLIC DI-GMP PHOSPHODIESTERASE PA4108-RELATED"/>
    <property type="match status" value="1"/>
</dbReference>
<keyword evidence="3" id="KW-1185">Reference proteome</keyword>
<dbReference type="Pfam" id="PF13487">
    <property type="entry name" value="HD_5"/>
    <property type="match status" value="1"/>
</dbReference>
<evidence type="ECO:0000259" key="1">
    <source>
        <dbReference type="PROSITE" id="PS51832"/>
    </source>
</evidence>
<evidence type="ECO:0000313" key="2">
    <source>
        <dbReference type="EMBL" id="MBP2027339.1"/>
    </source>
</evidence>
<dbReference type="Gene3D" id="1.10.3210.10">
    <property type="entry name" value="Hypothetical protein af1432"/>
    <property type="match status" value="1"/>
</dbReference>
<dbReference type="InterPro" id="IPR003607">
    <property type="entry name" value="HD/PDEase_dom"/>
</dbReference>
<organism evidence="2 3">
    <name type="scientific">Acetoanaerobium pronyense</name>
    <dbReference type="NCBI Taxonomy" id="1482736"/>
    <lineage>
        <taxon>Bacteria</taxon>
        <taxon>Bacillati</taxon>
        <taxon>Bacillota</taxon>
        <taxon>Clostridia</taxon>
        <taxon>Peptostreptococcales</taxon>
        <taxon>Filifactoraceae</taxon>
        <taxon>Acetoanaerobium</taxon>
    </lineage>
</organism>
<dbReference type="PANTHER" id="PTHR43155:SF2">
    <property type="entry name" value="CYCLIC DI-GMP PHOSPHODIESTERASE PA4108"/>
    <property type="match status" value="1"/>
</dbReference>
<dbReference type="RefSeq" id="WP_209660346.1">
    <property type="nucleotide sequence ID" value="NZ_JAGGLI010000010.1"/>
</dbReference>
<evidence type="ECO:0000313" key="3">
    <source>
        <dbReference type="Proteomes" id="UP001314903"/>
    </source>
</evidence>
<name>A0ABS4KHV6_9FIRM</name>
<dbReference type="SUPFAM" id="SSF109604">
    <property type="entry name" value="HD-domain/PDEase-like"/>
    <property type="match status" value="1"/>
</dbReference>
<dbReference type="SMART" id="SM00471">
    <property type="entry name" value="HDc"/>
    <property type="match status" value="1"/>
</dbReference>
<dbReference type="CDD" id="cd00077">
    <property type="entry name" value="HDc"/>
    <property type="match status" value="1"/>
</dbReference>
<dbReference type="PROSITE" id="PS51832">
    <property type="entry name" value="HD_GYP"/>
    <property type="match status" value="1"/>
</dbReference>
<dbReference type="InterPro" id="IPR037522">
    <property type="entry name" value="HD_GYP_dom"/>
</dbReference>
<accession>A0ABS4KHV6</accession>
<gene>
    <name evidence="2" type="ORF">J2Z35_001133</name>
</gene>